<dbReference type="InterPro" id="IPR001509">
    <property type="entry name" value="Epimerase_deHydtase"/>
</dbReference>
<proteinExistence type="predicted"/>
<protein>
    <submittedName>
        <fullName evidence="3">UDP-glucose 4-epimerase</fullName>
    </submittedName>
</protein>
<sequence length="383" mass="41429">MGRLNPLTRADGAGDRLREPNMPGNEDRRGAAMTLGRQKARHASTTAAAEKEHVLITGGLGFIGTHVADGYLAAGHRVSLLDSMVAAVTDGAWYRGNPNVTIIRESVEAYFAAGGTLAPYDRVIHAASHVGPAGILKYAGRLGFAIVDATHQMIEACLKEDKPLCTFSSAETYGRSGDLAEGDTIEVPMPYSARIEYAIAKTLTECMLANSIQRGLRAIAIRPFNVTGPRQSKAGGFVMPTFVQQGLMGQPMTVFHTGEQTRAFLSAVDLTRFLVEFMDKALASGQQVFNVGNPANRITVRALADHINARLGNPSTVVYADAKKIHGALYEEAVSIHKTPVIDRARALGWEPRVDLDALVDETIDFYRQHEDMRARELARSAA</sequence>
<gene>
    <name evidence="3" type="ORF">DF3PB_5850002</name>
</gene>
<dbReference type="PANTHER" id="PTHR43245:SF13">
    <property type="entry name" value="UDP-D-APIOSE_UDP-D-XYLOSE SYNTHASE 2"/>
    <property type="match status" value="1"/>
</dbReference>
<dbReference type="Pfam" id="PF01370">
    <property type="entry name" value="Epimerase"/>
    <property type="match status" value="1"/>
</dbReference>
<dbReference type="InterPro" id="IPR036291">
    <property type="entry name" value="NAD(P)-bd_dom_sf"/>
</dbReference>
<dbReference type="AlphaFoldDB" id="A0A380TKF5"/>
<dbReference type="SUPFAM" id="SSF51735">
    <property type="entry name" value="NAD(P)-binding Rossmann-fold domains"/>
    <property type="match status" value="1"/>
</dbReference>
<evidence type="ECO:0000256" key="1">
    <source>
        <dbReference type="SAM" id="MobiDB-lite"/>
    </source>
</evidence>
<feature type="domain" description="NAD-dependent epimerase/dehydratase" evidence="2">
    <location>
        <begin position="54"/>
        <end position="292"/>
    </location>
</feature>
<reference evidence="3" key="1">
    <citation type="submission" date="2018-07" db="EMBL/GenBank/DDBJ databases">
        <authorList>
            <person name="Quirk P.G."/>
            <person name="Krulwich T.A."/>
        </authorList>
    </citation>
    <scope>NUCLEOTIDE SEQUENCE</scope>
</reference>
<feature type="region of interest" description="Disordered" evidence="1">
    <location>
        <begin position="1"/>
        <end position="29"/>
    </location>
</feature>
<dbReference type="PANTHER" id="PTHR43245">
    <property type="entry name" value="BIFUNCTIONAL POLYMYXIN RESISTANCE PROTEIN ARNA"/>
    <property type="match status" value="1"/>
</dbReference>
<feature type="compositionally biased region" description="Basic and acidic residues" evidence="1">
    <location>
        <begin position="12"/>
        <end position="29"/>
    </location>
</feature>
<dbReference type="EMBL" id="UIDG01000540">
    <property type="protein sequence ID" value="SUS08124.1"/>
    <property type="molecule type" value="Genomic_DNA"/>
</dbReference>
<evidence type="ECO:0000313" key="3">
    <source>
        <dbReference type="EMBL" id="SUS08124.1"/>
    </source>
</evidence>
<organism evidence="3">
    <name type="scientific">metagenome</name>
    <dbReference type="NCBI Taxonomy" id="256318"/>
    <lineage>
        <taxon>unclassified sequences</taxon>
        <taxon>metagenomes</taxon>
    </lineage>
</organism>
<name>A0A380TKF5_9ZZZZ</name>
<accession>A0A380TKF5</accession>
<evidence type="ECO:0000259" key="2">
    <source>
        <dbReference type="Pfam" id="PF01370"/>
    </source>
</evidence>
<dbReference type="Gene3D" id="3.40.50.720">
    <property type="entry name" value="NAD(P)-binding Rossmann-like Domain"/>
    <property type="match status" value="1"/>
</dbReference>
<dbReference type="InterPro" id="IPR050177">
    <property type="entry name" value="Lipid_A_modif_metabolic_enz"/>
</dbReference>